<dbReference type="PROSITE" id="PS50880">
    <property type="entry name" value="TOPRIM"/>
    <property type="match status" value="1"/>
</dbReference>
<reference evidence="2 3" key="1">
    <citation type="journal article" date="2007" name="Proc. Natl. Acad. Sci. U.S.A.">
        <title>Genome and proteome of long-chain alkane degrading Geobacillus thermodenitrificans NG80-2 isolated from a deep-subsurface oil reservoir.</title>
        <authorList>
            <person name="Feng L."/>
            <person name="Wang W."/>
            <person name="Cheng J."/>
            <person name="Ren Y."/>
            <person name="Zhao G."/>
            <person name="Gao C."/>
            <person name="Tang Y."/>
            <person name="Liu X."/>
            <person name="Han W."/>
            <person name="Peng X."/>
            <person name="Liu R."/>
            <person name="Wang L."/>
        </authorList>
    </citation>
    <scope>NUCLEOTIDE SEQUENCE [LARGE SCALE GENOMIC DNA]</scope>
    <source>
        <strain evidence="2 3">NG80-2</strain>
    </source>
</reference>
<dbReference type="eggNOG" id="COG1658">
    <property type="taxonomic scope" value="Bacteria"/>
</dbReference>
<protein>
    <submittedName>
        <fullName evidence="2">DNA primase (Bacterial type) and small primase-like protein</fullName>
    </submittedName>
</protein>
<dbReference type="SUPFAM" id="SSF110455">
    <property type="entry name" value="Toprim domain"/>
    <property type="match status" value="1"/>
</dbReference>
<proteinExistence type="predicted"/>
<organism evidence="2 3">
    <name type="scientific">Geobacillus thermodenitrificans (strain NG80-2)</name>
    <dbReference type="NCBI Taxonomy" id="420246"/>
    <lineage>
        <taxon>Bacteria</taxon>
        <taxon>Bacillati</taxon>
        <taxon>Bacillota</taxon>
        <taxon>Bacilli</taxon>
        <taxon>Bacillales</taxon>
        <taxon>Anoxybacillaceae</taxon>
        <taxon>Geobacillus</taxon>
    </lineage>
</organism>
<evidence type="ECO:0000259" key="1">
    <source>
        <dbReference type="PROSITE" id="PS50880"/>
    </source>
</evidence>
<dbReference type="InterPro" id="IPR034141">
    <property type="entry name" value="TOPRIM_RNase_M5-like"/>
</dbReference>
<accession>A4ISJ5</accession>
<dbReference type="Pfam" id="PF01751">
    <property type="entry name" value="Toprim"/>
    <property type="match status" value="1"/>
</dbReference>
<dbReference type="InterPro" id="IPR006171">
    <property type="entry name" value="TOPRIM_dom"/>
</dbReference>
<dbReference type="AlphaFoldDB" id="A4ISJ5"/>
<dbReference type="EMBL" id="CP000557">
    <property type="protein sequence ID" value="ABO68299.1"/>
    <property type="molecule type" value="Genomic_DNA"/>
</dbReference>
<feature type="domain" description="Toprim" evidence="1">
    <location>
        <begin position="12"/>
        <end position="100"/>
    </location>
</feature>
<dbReference type="Gene3D" id="3.40.1360.10">
    <property type="match status" value="1"/>
</dbReference>
<dbReference type="Proteomes" id="UP000001578">
    <property type="component" value="Chromosome"/>
</dbReference>
<dbReference type="PANTHER" id="PTHR39156:SF2">
    <property type="entry name" value="DNA PRIMASE (BACTERIAL TYPE) AND SMALL PRIMASE-LIKE PROTEINS"/>
    <property type="match status" value="1"/>
</dbReference>
<dbReference type="CDD" id="cd01027">
    <property type="entry name" value="TOPRIM_RNase_M5_like"/>
    <property type="match status" value="1"/>
</dbReference>
<dbReference type="PANTHER" id="PTHR39156">
    <property type="entry name" value="RIBONUCLEASE M5"/>
    <property type="match status" value="1"/>
</dbReference>
<dbReference type="HOGENOM" id="CLU_140818_1_0_9"/>
<gene>
    <name evidence="2" type="ordered locus">GTNG_2954</name>
</gene>
<evidence type="ECO:0000313" key="2">
    <source>
        <dbReference type="EMBL" id="ABO68299.1"/>
    </source>
</evidence>
<evidence type="ECO:0000313" key="3">
    <source>
        <dbReference type="Proteomes" id="UP000001578"/>
    </source>
</evidence>
<sequence>MKLGGSDMRRAEKVIIVEGRSDKQKVSAVLNEPVVIICTNGTISDSRLEELADELEGQDVYVLADADEAGEKLRRQFRRMFPEAEHIYIDRTYREVAAAPRWHLAQVLLRAHFDVRIDSLMKGRGE</sequence>
<name>A4ISJ5_GEOTN</name>
<dbReference type="KEGG" id="gtn:GTNG_2954"/>
<dbReference type="SMART" id="SM00493">
    <property type="entry name" value="TOPRIM"/>
    <property type="match status" value="1"/>
</dbReference>
<dbReference type="GO" id="GO:0043822">
    <property type="term" value="F:ribonuclease M5 activity"/>
    <property type="evidence" value="ECO:0007669"/>
    <property type="project" value="TreeGrafter"/>
</dbReference>
<dbReference type="GO" id="GO:0006364">
    <property type="term" value="P:rRNA processing"/>
    <property type="evidence" value="ECO:0007669"/>
    <property type="project" value="TreeGrafter"/>
</dbReference>